<dbReference type="AlphaFoldDB" id="A0A060NJI6"/>
<dbReference type="EMBL" id="AP014569">
    <property type="protein sequence ID" value="BAO82466.1"/>
    <property type="molecule type" value="Genomic_DNA"/>
</dbReference>
<keyword evidence="13" id="KW-1185">Reference proteome</keyword>
<evidence type="ECO:0000313" key="12">
    <source>
        <dbReference type="EMBL" id="BAO82466.1"/>
    </source>
</evidence>
<dbReference type="InterPro" id="IPR012902">
    <property type="entry name" value="N_methyl_site"/>
</dbReference>
<evidence type="ECO:0000256" key="8">
    <source>
        <dbReference type="ARBA" id="ARBA00023136"/>
    </source>
</evidence>
<evidence type="ECO:0000256" key="4">
    <source>
        <dbReference type="ARBA" id="ARBA00022481"/>
    </source>
</evidence>
<keyword evidence="8" id="KW-0472">Membrane</keyword>
<evidence type="ECO:0000256" key="1">
    <source>
        <dbReference type="ARBA" id="ARBA00004377"/>
    </source>
</evidence>
<evidence type="ECO:0000256" key="10">
    <source>
        <dbReference type="ARBA" id="ARBA00030775"/>
    </source>
</evidence>
<dbReference type="Proteomes" id="UP000066014">
    <property type="component" value="Chromosome"/>
</dbReference>
<dbReference type="SUPFAM" id="SSF54523">
    <property type="entry name" value="Pili subunits"/>
    <property type="match status" value="1"/>
</dbReference>
<evidence type="ECO:0000256" key="9">
    <source>
        <dbReference type="ARBA" id="ARBA00025772"/>
    </source>
</evidence>
<evidence type="ECO:0000256" key="6">
    <source>
        <dbReference type="ARBA" id="ARBA00022692"/>
    </source>
</evidence>
<evidence type="ECO:0000256" key="3">
    <source>
        <dbReference type="ARBA" id="ARBA00022475"/>
    </source>
</evidence>
<reference evidence="12 13" key="1">
    <citation type="journal article" date="2014" name="Nat. Commun.">
        <title>Physiological and genomic features of highly alkaliphilic hydrogen-utilizing Betaproteobacteria from a continental serpentinizing site.</title>
        <authorList>
            <person name="Suzuki S."/>
            <person name="Kuenen J.G."/>
            <person name="Schipper K."/>
            <person name="van der Velde S."/>
            <person name="Ishii S."/>
            <person name="Wu A."/>
            <person name="Sorokin D.Y."/>
            <person name="Tenney A."/>
            <person name="Meng X.Y."/>
            <person name="Morrill P.L."/>
            <person name="Kamagata Y."/>
            <person name="Muyzer G."/>
            <person name="Nealson K.H."/>
        </authorList>
    </citation>
    <scope>NUCLEOTIDE SEQUENCE [LARGE SCALE GENOMIC DNA]</scope>
    <source>
        <strain evidence="12 13">B1</strain>
    </source>
</reference>
<evidence type="ECO:0000256" key="5">
    <source>
        <dbReference type="ARBA" id="ARBA00022519"/>
    </source>
</evidence>
<dbReference type="InterPro" id="IPR045584">
    <property type="entry name" value="Pilin-like"/>
</dbReference>
<keyword evidence="6" id="KW-0812">Transmembrane</keyword>
<comment type="similarity">
    <text evidence="9">Belongs to the GSP H family.</text>
</comment>
<proteinExistence type="inferred from homology"/>
<dbReference type="Gene3D" id="3.55.40.10">
    <property type="entry name" value="minor pseudopilin epsh domain"/>
    <property type="match status" value="1"/>
</dbReference>
<evidence type="ECO:0000259" key="11">
    <source>
        <dbReference type="Pfam" id="PF12019"/>
    </source>
</evidence>
<name>A0A060NJI6_9BURK</name>
<dbReference type="Pfam" id="PF12019">
    <property type="entry name" value="GspH"/>
    <property type="match status" value="1"/>
</dbReference>
<comment type="subcellular location">
    <subcellularLocation>
        <location evidence="1">Cell inner membrane</location>
        <topology evidence="1">Single-pass membrane protein</topology>
    </subcellularLocation>
</comment>
<dbReference type="KEGG" id="cbab:SMCB_0238"/>
<dbReference type="GO" id="GO:0015627">
    <property type="term" value="C:type II protein secretion system complex"/>
    <property type="evidence" value="ECO:0007669"/>
    <property type="project" value="InterPro"/>
</dbReference>
<dbReference type="GO" id="GO:0005886">
    <property type="term" value="C:plasma membrane"/>
    <property type="evidence" value="ECO:0007669"/>
    <property type="project" value="UniProtKB-SubCell"/>
</dbReference>
<keyword evidence="5" id="KW-0997">Cell inner membrane</keyword>
<dbReference type="PROSITE" id="PS00409">
    <property type="entry name" value="PROKAR_NTER_METHYL"/>
    <property type="match status" value="1"/>
</dbReference>
<evidence type="ECO:0000256" key="7">
    <source>
        <dbReference type="ARBA" id="ARBA00022989"/>
    </source>
</evidence>
<dbReference type="InterPro" id="IPR022346">
    <property type="entry name" value="T2SS_GspH"/>
</dbReference>
<dbReference type="STRING" id="1458426.SMCB_0238"/>
<dbReference type="HOGENOM" id="CLU_084761_1_1_4"/>
<organism evidence="12 13">
    <name type="scientific">Serpentinimonas maccroryi</name>
    <dbReference type="NCBI Taxonomy" id="1458426"/>
    <lineage>
        <taxon>Bacteria</taxon>
        <taxon>Pseudomonadati</taxon>
        <taxon>Pseudomonadota</taxon>
        <taxon>Betaproteobacteria</taxon>
        <taxon>Burkholderiales</taxon>
        <taxon>Comamonadaceae</taxon>
        <taxon>Serpentinimonas</taxon>
    </lineage>
</organism>
<keyword evidence="3" id="KW-1003">Cell membrane</keyword>
<gene>
    <name evidence="12" type="ORF">SMCB_0238</name>
</gene>
<dbReference type="GO" id="GO:0015628">
    <property type="term" value="P:protein secretion by the type II secretion system"/>
    <property type="evidence" value="ECO:0007669"/>
    <property type="project" value="InterPro"/>
</dbReference>
<feature type="domain" description="General secretion pathway GspH" evidence="11">
    <location>
        <begin position="46"/>
        <end position="171"/>
    </location>
</feature>
<dbReference type="NCBIfam" id="TIGR02532">
    <property type="entry name" value="IV_pilin_GFxxxE"/>
    <property type="match status" value="1"/>
</dbReference>
<keyword evidence="4" id="KW-0488">Methylation</keyword>
<protein>
    <recommendedName>
        <fullName evidence="2">Type II secretion system protein H</fullName>
    </recommendedName>
    <alternativeName>
        <fullName evidence="10">General secretion pathway protein H</fullName>
    </alternativeName>
</protein>
<evidence type="ECO:0000313" key="13">
    <source>
        <dbReference type="Proteomes" id="UP000066014"/>
    </source>
</evidence>
<accession>A0A060NJI6</accession>
<sequence>MKRMRTAGAGVTLIELLAVLGLLAILAALAAPALGQMVLNQRQSTAARDIWLALALTRSEAIRQGRRMVLCRSPDGSGCAPAGDWSQGWILFADPNHNAQRDASEAVLQVWAAVAPGVRVRGNTPVMRYVSYMPQGHTELVSGAFQAGTITVCRAGASSSPAQQIVISRSGRPRLQQSTVGSCL</sequence>
<dbReference type="RefSeq" id="WP_052468361.1">
    <property type="nucleotide sequence ID" value="NZ_AP014569.1"/>
</dbReference>
<evidence type="ECO:0000256" key="2">
    <source>
        <dbReference type="ARBA" id="ARBA00021549"/>
    </source>
</evidence>
<keyword evidence="7" id="KW-1133">Transmembrane helix</keyword>
<dbReference type="OrthoDB" id="8592199at2"/>